<feature type="coiled-coil region" evidence="1">
    <location>
        <begin position="77"/>
        <end position="104"/>
    </location>
</feature>
<dbReference type="Proteomes" id="UP000053144">
    <property type="component" value="Chromosome 1"/>
</dbReference>
<proteinExistence type="predicted"/>
<sequence length="105" mass="12042">MVVCASENEVVYELFKKISGAVINEAIKTAMKNKIDELKEALSDSWKKISCLEKRIVKELSDKLEAINSYGREKEARTEAEKVRDEKSAELEKFRDEKSVAEKMI</sequence>
<evidence type="ECO:0000256" key="1">
    <source>
        <dbReference type="SAM" id="Coils"/>
    </source>
</evidence>
<gene>
    <name evidence="2" type="ORF">LR48_Vigan01g073300</name>
</gene>
<dbReference type="AlphaFoldDB" id="A0A0L9TKR1"/>
<protein>
    <submittedName>
        <fullName evidence="2">Uncharacterized protein</fullName>
    </submittedName>
</protein>
<dbReference type="STRING" id="3914.A0A0L9TKR1"/>
<evidence type="ECO:0000313" key="2">
    <source>
        <dbReference type="EMBL" id="KOM31178.1"/>
    </source>
</evidence>
<reference evidence="3" key="1">
    <citation type="journal article" date="2015" name="Proc. Natl. Acad. Sci. U.S.A.">
        <title>Genome sequencing of adzuki bean (Vigna angularis) provides insight into high starch and low fat accumulation and domestication.</title>
        <authorList>
            <person name="Yang K."/>
            <person name="Tian Z."/>
            <person name="Chen C."/>
            <person name="Luo L."/>
            <person name="Zhao B."/>
            <person name="Wang Z."/>
            <person name="Yu L."/>
            <person name="Li Y."/>
            <person name="Sun Y."/>
            <person name="Li W."/>
            <person name="Chen Y."/>
            <person name="Li Y."/>
            <person name="Zhang Y."/>
            <person name="Ai D."/>
            <person name="Zhao J."/>
            <person name="Shang C."/>
            <person name="Ma Y."/>
            <person name="Wu B."/>
            <person name="Wang M."/>
            <person name="Gao L."/>
            <person name="Sun D."/>
            <person name="Zhang P."/>
            <person name="Guo F."/>
            <person name="Wang W."/>
            <person name="Li Y."/>
            <person name="Wang J."/>
            <person name="Varshney R.K."/>
            <person name="Wang J."/>
            <person name="Ling H.Q."/>
            <person name="Wan P."/>
        </authorList>
    </citation>
    <scope>NUCLEOTIDE SEQUENCE</scope>
    <source>
        <strain evidence="3">cv. Jingnong 6</strain>
    </source>
</reference>
<evidence type="ECO:0000313" key="3">
    <source>
        <dbReference type="Proteomes" id="UP000053144"/>
    </source>
</evidence>
<dbReference type="Gramene" id="KOM31178">
    <property type="protein sequence ID" value="KOM31178"/>
    <property type="gene ID" value="LR48_Vigan01g073300"/>
</dbReference>
<dbReference type="EMBL" id="CM003371">
    <property type="protein sequence ID" value="KOM31178.1"/>
    <property type="molecule type" value="Genomic_DNA"/>
</dbReference>
<keyword evidence="1" id="KW-0175">Coiled coil</keyword>
<name>A0A0L9TKR1_PHAAN</name>
<organism evidence="2 3">
    <name type="scientific">Phaseolus angularis</name>
    <name type="common">Azuki bean</name>
    <name type="synonym">Vigna angularis</name>
    <dbReference type="NCBI Taxonomy" id="3914"/>
    <lineage>
        <taxon>Eukaryota</taxon>
        <taxon>Viridiplantae</taxon>
        <taxon>Streptophyta</taxon>
        <taxon>Embryophyta</taxon>
        <taxon>Tracheophyta</taxon>
        <taxon>Spermatophyta</taxon>
        <taxon>Magnoliopsida</taxon>
        <taxon>eudicotyledons</taxon>
        <taxon>Gunneridae</taxon>
        <taxon>Pentapetalae</taxon>
        <taxon>rosids</taxon>
        <taxon>fabids</taxon>
        <taxon>Fabales</taxon>
        <taxon>Fabaceae</taxon>
        <taxon>Papilionoideae</taxon>
        <taxon>50 kb inversion clade</taxon>
        <taxon>NPAAA clade</taxon>
        <taxon>indigoferoid/millettioid clade</taxon>
        <taxon>Phaseoleae</taxon>
        <taxon>Vigna</taxon>
    </lineage>
</organism>
<accession>A0A0L9TKR1</accession>